<feature type="coiled-coil region" evidence="1">
    <location>
        <begin position="139"/>
        <end position="223"/>
    </location>
</feature>
<evidence type="ECO:0000313" key="3">
    <source>
        <dbReference type="EMBL" id="VFQ84471.1"/>
    </source>
</evidence>
<evidence type="ECO:0000256" key="2">
    <source>
        <dbReference type="SAM" id="MobiDB-lite"/>
    </source>
</evidence>
<keyword evidence="1" id="KW-0175">Coiled coil</keyword>
<sequence>MISRVRTPVLLEGGSWPHSVYFETPCRISLLEIISLPCQIYGDWFKGGQFFLFVVPSPVLKLEWDPPPYMAYKVVAGSHDVRRNKLYDRQLLLHMSGLQFTIHNDDGSDGDVDPKEMLIIVEEKFQESLRVNKKKYLENDSLKCELDEFKRDVEQLTKELQRCKAEELAILQRKWVELLQANKKTVLKNHQLVAKRNRLKEGISELEKKIEEQKGKQSDLKYELNQLKNFHQWMRSAGAKAIEEQVNISKFCGDKTGLVFSASESNKTPLDLFVDQRNEVSQKAPQRRKLETAKSAGKGKEL</sequence>
<organism evidence="3 4">
    <name type="scientific">Cuscuta campestris</name>
    <dbReference type="NCBI Taxonomy" id="132261"/>
    <lineage>
        <taxon>Eukaryota</taxon>
        <taxon>Viridiplantae</taxon>
        <taxon>Streptophyta</taxon>
        <taxon>Embryophyta</taxon>
        <taxon>Tracheophyta</taxon>
        <taxon>Spermatophyta</taxon>
        <taxon>Magnoliopsida</taxon>
        <taxon>eudicotyledons</taxon>
        <taxon>Gunneridae</taxon>
        <taxon>Pentapetalae</taxon>
        <taxon>asterids</taxon>
        <taxon>lamiids</taxon>
        <taxon>Solanales</taxon>
        <taxon>Convolvulaceae</taxon>
        <taxon>Cuscuteae</taxon>
        <taxon>Cuscuta</taxon>
        <taxon>Cuscuta subgen. Grammica</taxon>
        <taxon>Cuscuta sect. Cleistogrammica</taxon>
    </lineage>
</organism>
<gene>
    <name evidence="3" type="ORF">CCAM_LOCUS26247</name>
</gene>
<proteinExistence type="predicted"/>
<accession>A0A484M6G4</accession>
<feature type="compositionally biased region" description="Basic and acidic residues" evidence="2">
    <location>
        <begin position="288"/>
        <end position="302"/>
    </location>
</feature>
<protein>
    <submittedName>
        <fullName evidence="3">Uncharacterized protein</fullName>
    </submittedName>
</protein>
<evidence type="ECO:0000256" key="1">
    <source>
        <dbReference type="SAM" id="Coils"/>
    </source>
</evidence>
<keyword evidence="4" id="KW-1185">Reference proteome</keyword>
<evidence type="ECO:0000313" key="4">
    <source>
        <dbReference type="Proteomes" id="UP000595140"/>
    </source>
</evidence>
<name>A0A484M6G4_9ASTE</name>
<feature type="region of interest" description="Disordered" evidence="2">
    <location>
        <begin position="277"/>
        <end position="302"/>
    </location>
</feature>
<reference evidence="3 4" key="1">
    <citation type="submission" date="2018-04" db="EMBL/GenBank/DDBJ databases">
        <authorList>
            <person name="Vogel A."/>
        </authorList>
    </citation>
    <scope>NUCLEOTIDE SEQUENCE [LARGE SCALE GENOMIC DNA]</scope>
</reference>
<dbReference type="AlphaFoldDB" id="A0A484M6G4"/>
<dbReference type="Proteomes" id="UP000595140">
    <property type="component" value="Unassembled WGS sequence"/>
</dbReference>
<dbReference type="EMBL" id="OOIL02002754">
    <property type="protein sequence ID" value="VFQ84471.1"/>
    <property type="molecule type" value="Genomic_DNA"/>
</dbReference>